<dbReference type="PANTHER" id="PTHR10795">
    <property type="entry name" value="PROPROTEIN CONVERTASE SUBTILISIN/KEXIN"/>
    <property type="match status" value="1"/>
</dbReference>
<proteinExistence type="inferred from homology"/>
<feature type="active site" description="Charge relay system" evidence="5">
    <location>
        <position position="728"/>
    </location>
</feature>
<evidence type="ECO:0000256" key="2">
    <source>
        <dbReference type="ARBA" id="ARBA00022670"/>
    </source>
</evidence>
<evidence type="ECO:0000313" key="11">
    <source>
        <dbReference type="EMBL" id="WNC73801.1"/>
    </source>
</evidence>
<keyword evidence="12" id="KW-1185">Reference proteome</keyword>
<dbReference type="InterPro" id="IPR010259">
    <property type="entry name" value="S8pro/Inhibitor_I9"/>
</dbReference>
<feature type="signal peptide" evidence="7">
    <location>
        <begin position="1"/>
        <end position="23"/>
    </location>
</feature>
<gene>
    <name evidence="11" type="ORF">RGQ13_07380</name>
</gene>
<dbReference type="InterPro" id="IPR013783">
    <property type="entry name" value="Ig-like_fold"/>
</dbReference>
<evidence type="ECO:0000259" key="8">
    <source>
        <dbReference type="Pfam" id="PF00082"/>
    </source>
</evidence>
<comment type="similarity">
    <text evidence="1 5">Belongs to the peptidase S8 family.</text>
</comment>
<dbReference type="InterPro" id="IPR036852">
    <property type="entry name" value="Peptidase_S8/S53_dom_sf"/>
</dbReference>
<feature type="compositionally biased region" description="Polar residues" evidence="6">
    <location>
        <begin position="309"/>
        <end position="321"/>
    </location>
</feature>
<dbReference type="InterPro" id="IPR003137">
    <property type="entry name" value="PA_domain"/>
</dbReference>
<evidence type="ECO:0000256" key="4">
    <source>
        <dbReference type="ARBA" id="ARBA00022825"/>
    </source>
</evidence>
<evidence type="ECO:0000256" key="3">
    <source>
        <dbReference type="ARBA" id="ARBA00022801"/>
    </source>
</evidence>
<dbReference type="Proteomes" id="UP001258994">
    <property type="component" value="Chromosome"/>
</dbReference>
<sequence length="1456" mass="156607">MKNVITKMTLLAASIAVSAITWAESNNDGPKLPFATSTHAERQTTDIASISRTKQSLTNEYFVILKQPPLALYDGGIDGLAPTSRLGSKHSNTTAKGLLNTKSLASKRYRKHLANKQLEAQNHIESRLKRKVTINRRYDTVLNGFVAELSDNETRLLQQHDAIKFIEKVGFDQIDTDSGPSYSGADKVWSGTAEHGTAGNMGEGIVVGILDSGIASFLEPVDDIFDTENLPPFHPSFTDIGGDGFDHTNPKGKGVYIGDCAYTPATENEPERVAEPNWCNDKLIGIVPIGVYAKDIINGDNNESRNRTGQDINGHGTHTASTAAGNVVKNVKTESQLGKGLRHLYQEDFTYEQISGVAPHANIIAYQVCSPLGSCNQSYALEAIERAADDGVDVINYSISGVATSPWYHAQALGFLAARKAGLNISASAGNSGAEGASSIRTPGNAPWVTGVGANSHNRGFNDKVLTLVGGPADFAETEYIGKGATSALPATEVVFASDVEFTGEGTHSHTHIHSILDEEKYYHESDDAHSYPASTLDNPVAYEHTHVHNNMDAYDVYGIQGACGEDSISAEAVAGKVVICNRGGRDTEGTLSRLIKGYAMHQLGASGLILINTLDSSETLNNDHHTLPAIHLNRKDGRKLLAWLDQGADHKVAINASNLVADDEIAGVMGGFSAQGPDSFSLDYLIPAISAPGVGILAAGIGKGMKDYRISKAAQSDIDFLYMDGTSMSTPHVTGMYALLKAAQPEWTPAQAQSALMLTAASGLKVIDDYVDGEYIYKDANFHLTGSGLARVDRAVASGLILTETFDGYMAADPFGDVPGMAIVDTDGTTPADPNLREEKTRVPAAGWHGKPERMNLASLSKGACDYQCSWTRTFTATKDATWNVSFSYLTEGMELTTNIEQISVRAGEDFTLDVSANLVGELKSVWSFGRVHLTATDSDIPVASLPVAVEFVAGSTPKDVNISAHRDVGTVVVEDVITVGTEDLTFTKSGLFKSEVFVGEVQRAANPTNLYLDYTKNDGLGFHVIPLAIPALAGRLVVEVLETSSPDLDIYIGVDPDGDGQMHPNEMTDIRFWSIKPGANEFLDYEQPRIGQYWILVHNFGDRFNDFQDDAFDPANLIIDDFKLAVSVITEDNDSLTVTAPKEVSREAEVAMKINWELDMDEGDKAYGIIKVSTAEAILDNVGTINVNLTRASDDVQLSLASNETEQTLAGFNIRFAENNTGQDRQYQMSVDLVAGSSVELLAFNASNNGQATNADLQDVEFSQQGDTLTWSYNHPSGSAAKTALLMVNYADVQGYIDLTPTVYSVLDNADKGEISGIAEPVMVYARPVFVLAATEQLVDPGSTVTIVASVEDAVIDNAQIRYQWSQLQGPKVAFSKDQNSITFTVPDNADGKHFEFSLIGSNGVLESKITTINISVTGEDVNAGSSSLSMLFFTIIACCSRRKLMPIAKNNNQ</sequence>
<feature type="active site" description="Charge relay system" evidence="5">
    <location>
        <position position="211"/>
    </location>
</feature>
<evidence type="ECO:0000259" key="10">
    <source>
        <dbReference type="Pfam" id="PF05922"/>
    </source>
</evidence>
<dbReference type="CDD" id="cd02120">
    <property type="entry name" value="PA_subtilisin_like"/>
    <property type="match status" value="1"/>
</dbReference>
<dbReference type="PRINTS" id="PR00723">
    <property type="entry name" value="SUBTILISIN"/>
</dbReference>
<feature type="chain" id="PRO_5046999179" evidence="7">
    <location>
        <begin position="24"/>
        <end position="1456"/>
    </location>
</feature>
<dbReference type="Pfam" id="PF00082">
    <property type="entry name" value="Peptidase_S8"/>
    <property type="match status" value="1"/>
</dbReference>
<keyword evidence="4 5" id="KW-0720">Serine protease</keyword>
<keyword evidence="7" id="KW-0732">Signal</keyword>
<evidence type="ECO:0000259" key="9">
    <source>
        <dbReference type="Pfam" id="PF02225"/>
    </source>
</evidence>
<dbReference type="PROSITE" id="PS51892">
    <property type="entry name" value="SUBTILASE"/>
    <property type="match status" value="1"/>
</dbReference>
<feature type="domain" description="Inhibitor I9" evidence="10">
    <location>
        <begin position="120"/>
        <end position="168"/>
    </location>
</feature>
<dbReference type="InterPro" id="IPR045051">
    <property type="entry name" value="SBT"/>
</dbReference>
<feature type="domain" description="PA" evidence="9">
    <location>
        <begin position="563"/>
        <end position="641"/>
    </location>
</feature>
<organism evidence="11 12">
    <name type="scientific">Thalassotalea psychrophila</name>
    <dbReference type="NCBI Taxonomy" id="3065647"/>
    <lineage>
        <taxon>Bacteria</taxon>
        <taxon>Pseudomonadati</taxon>
        <taxon>Pseudomonadota</taxon>
        <taxon>Gammaproteobacteria</taxon>
        <taxon>Alteromonadales</taxon>
        <taxon>Colwelliaceae</taxon>
        <taxon>Thalassotalea</taxon>
    </lineage>
</organism>
<evidence type="ECO:0000256" key="6">
    <source>
        <dbReference type="SAM" id="MobiDB-lite"/>
    </source>
</evidence>
<dbReference type="Gene3D" id="3.40.50.200">
    <property type="entry name" value="Peptidase S8/S53 domain"/>
    <property type="match status" value="2"/>
</dbReference>
<dbReference type="EMBL" id="CP134145">
    <property type="protein sequence ID" value="WNC73801.1"/>
    <property type="molecule type" value="Genomic_DNA"/>
</dbReference>
<evidence type="ECO:0000256" key="7">
    <source>
        <dbReference type="SAM" id="SignalP"/>
    </source>
</evidence>
<dbReference type="InterPro" id="IPR000209">
    <property type="entry name" value="Peptidase_S8/S53_dom"/>
</dbReference>
<dbReference type="PROSITE" id="PS00138">
    <property type="entry name" value="SUBTILASE_SER"/>
    <property type="match status" value="1"/>
</dbReference>
<evidence type="ECO:0000256" key="1">
    <source>
        <dbReference type="ARBA" id="ARBA00011073"/>
    </source>
</evidence>
<dbReference type="InterPro" id="IPR037045">
    <property type="entry name" value="S8pro/Inhibitor_I9_sf"/>
</dbReference>
<dbReference type="Pfam" id="PF02225">
    <property type="entry name" value="PA"/>
    <property type="match status" value="1"/>
</dbReference>
<name>A0ABY9TYB0_9GAMM</name>
<feature type="domain" description="Peptidase S8/S53" evidence="8">
    <location>
        <begin position="202"/>
        <end position="763"/>
    </location>
</feature>
<evidence type="ECO:0000313" key="12">
    <source>
        <dbReference type="Proteomes" id="UP001258994"/>
    </source>
</evidence>
<protein>
    <submittedName>
        <fullName evidence="11">S8 family serine peptidase</fullName>
    </submittedName>
</protein>
<feature type="active site" description="Charge relay system" evidence="5">
    <location>
        <position position="315"/>
    </location>
</feature>
<dbReference type="Pfam" id="PF05922">
    <property type="entry name" value="Inhibitor_I9"/>
    <property type="match status" value="1"/>
</dbReference>
<evidence type="ECO:0000256" key="5">
    <source>
        <dbReference type="PROSITE-ProRule" id="PRU01240"/>
    </source>
</evidence>
<keyword evidence="3 5" id="KW-0378">Hydrolase</keyword>
<dbReference type="InterPro" id="IPR015500">
    <property type="entry name" value="Peptidase_S8_subtilisin-rel"/>
</dbReference>
<keyword evidence="2 5" id="KW-0645">Protease</keyword>
<feature type="region of interest" description="Disordered" evidence="6">
    <location>
        <begin position="301"/>
        <end position="321"/>
    </location>
</feature>
<dbReference type="InterPro" id="IPR023828">
    <property type="entry name" value="Peptidase_S8_Ser-AS"/>
</dbReference>
<accession>A0ABY9TYB0</accession>
<reference evidence="12" key="1">
    <citation type="submission" date="2023-09" db="EMBL/GenBank/DDBJ databases">
        <authorList>
            <person name="Li S."/>
            <person name="Li X."/>
            <person name="Zhang C."/>
            <person name="Zhao Z."/>
        </authorList>
    </citation>
    <scope>NUCLEOTIDE SEQUENCE [LARGE SCALE GENOMIC DNA]</scope>
    <source>
        <strain evidence="12">SQ149</strain>
    </source>
</reference>
<dbReference type="RefSeq" id="WP_348392911.1">
    <property type="nucleotide sequence ID" value="NZ_CP134145.1"/>
</dbReference>
<dbReference type="SUPFAM" id="SSF52743">
    <property type="entry name" value="Subtilisin-like"/>
    <property type="match status" value="1"/>
</dbReference>
<dbReference type="Gene3D" id="3.30.70.80">
    <property type="entry name" value="Peptidase S8 propeptide/proteinase inhibitor I9"/>
    <property type="match status" value="1"/>
</dbReference>
<dbReference type="Gene3D" id="2.60.40.10">
    <property type="entry name" value="Immunoglobulins"/>
    <property type="match status" value="1"/>
</dbReference>